<proteinExistence type="predicted"/>
<dbReference type="Pfam" id="PF06376">
    <property type="entry name" value="AGP"/>
    <property type="match status" value="1"/>
</dbReference>
<keyword evidence="1" id="KW-0472">Membrane</keyword>
<evidence type="ECO:0000256" key="1">
    <source>
        <dbReference type="SAM" id="Phobius"/>
    </source>
</evidence>
<organism evidence="2">
    <name type="scientific">Salix viminalis</name>
    <name type="common">Common osier</name>
    <name type="synonym">Basket willow</name>
    <dbReference type="NCBI Taxonomy" id="40686"/>
    <lineage>
        <taxon>Eukaryota</taxon>
        <taxon>Viridiplantae</taxon>
        <taxon>Streptophyta</taxon>
        <taxon>Embryophyta</taxon>
        <taxon>Tracheophyta</taxon>
        <taxon>Spermatophyta</taxon>
        <taxon>Magnoliopsida</taxon>
        <taxon>eudicotyledons</taxon>
        <taxon>Gunneridae</taxon>
        <taxon>Pentapetalae</taxon>
        <taxon>rosids</taxon>
        <taxon>fabids</taxon>
        <taxon>Malpighiales</taxon>
        <taxon>Salicaceae</taxon>
        <taxon>Saliceae</taxon>
        <taxon>Salix</taxon>
    </lineage>
</organism>
<accession>A0A6N2MH86</accession>
<gene>
    <name evidence="2" type="ORF">SVIM_LOCUS367013</name>
</gene>
<name>A0A6N2MH86_SALVM</name>
<keyword evidence="1" id="KW-0812">Transmembrane</keyword>
<reference evidence="2" key="1">
    <citation type="submission" date="2019-03" db="EMBL/GenBank/DDBJ databases">
        <authorList>
            <person name="Mank J."/>
            <person name="Almeida P."/>
        </authorList>
    </citation>
    <scope>NUCLEOTIDE SEQUENCE</scope>
    <source>
        <strain evidence="2">78183</strain>
    </source>
</reference>
<evidence type="ECO:0000313" key="2">
    <source>
        <dbReference type="EMBL" id="VFU52992.1"/>
    </source>
</evidence>
<feature type="transmembrane region" description="Helical" evidence="1">
    <location>
        <begin position="44"/>
        <end position="63"/>
    </location>
</feature>
<dbReference type="AlphaFoldDB" id="A0A6N2MH86"/>
<dbReference type="InterPro" id="IPR009424">
    <property type="entry name" value="AGP16/20/22/41"/>
</dbReference>
<keyword evidence="1" id="KW-1133">Transmembrane helix</keyword>
<sequence>MAASNISSGVFAAIVAMIGAIFMPLAHGQSSAPAPSPTSNGTTIDQGVACILMLLALVLTYLIH</sequence>
<dbReference type="EMBL" id="CAADRP010001817">
    <property type="protein sequence ID" value="VFU52992.1"/>
    <property type="molecule type" value="Genomic_DNA"/>
</dbReference>
<protein>
    <submittedName>
        <fullName evidence="2">Uncharacterized protein</fullName>
    </submittedName>
</protein>
<dbReference type="PANTHER" id="PTHR33374">
    <property type="entry name" value="ARABINOGALACTAN PROTEIN 20"/>
    <property type="match status" value="1"/>
</dbReference>